<feature type="transmembrane region" description="Helical" evidence="8">
    <location>
        <begin position="124"/>
        <end position="140"/>
    </location>
</feature>
<feature type="transmembrane region" description="Helical" evidence="8">
    <location>
        <begin position="216"/>
        <end position="236"/>
    </location>
</feature>
<evidence type="ECO:0000313" key="11">
    <source>
        <dbReference type="Proteomes" id="UP001328733"/>
    </source>
</evidence>
<comment type="caution">
    <text evidence="10">The sequence shown here is derived from an EMBL/GenBank/DDBJ whole genome shotgun (WGS) entry which is preliminary data.</text>
</comment>
<evidence type="ECO:0000256" key="5">
    <source>
        <dbReference type="ARBA" id="ARBA00022692"/>
    </source>
</evidence>
<proteinExistence type="predicted"/>
<feature type="domain" description="Glycosyltransferase RgtA/B/C/D-like" evidence="9">
    <location>
        <begin position="78"/>
        <end position="233"/>
    </location>
</feature>
<keyword evidence="11" id="KW-1185">Reference proteome</keyword>
<feature type="transmembrane region" description="Helical" evidence="8">
    <location>
        <begin position="316"/>
        <end position="336"/>
    </location>
</feature>
<feature type="transmembrane region" description="Helical" evidence="8">
    <location>
        <begin position="342"/>
        <end position="363"/>
    </location>
</feature>
<gene>
    <name evidence="10" type="ORF">V0288_21385</name>
</gene>
<dbReference type="InterPro" id="IPR038731">
    <property type="entry name" value="RgtA/B/C-like"/>
</dbReference>
<dbReference type="GO" id="GO:0005886">
    <property type="term" value="C:plasma membrane"/>
    <property type="evidence" value="ECO:0007669"/>
    <property type="project" value="UniProtKB-SubCell"/>
</dbReference>
<evidence type="ECO:0000256" key="8">
    <source>
        <dbReference type="SAM" id="Phobius"/>
    </source>
</evidence>
<dbReference type="InterPro" id="IPR050297">
    <property type="entry name" value="LipidA_mod_glycosyltrf_83"/>
</dbReference>
<evidence type="ECO:0000256" key="2">
    <source>
        <dbReference type="ARBA" id="ARBA00022475"/>
    </source>
</evidence>
<evidence type="ECO:0000256" key="3">
    <source>
        <dbReference type="ARBA" id="ARBA00022676"/>
    </source>
</evidence>
<keyword evidence="5 8" id="KW-0812">Transmembrane</keyword>
<evidence type="ECO:0000313" key="10">
    <source>
        <dbReference type="EMBL" id="MEG3439695.1"/>
    </source>
</evidence>
<keyword evidence="7 8" id="KW-0472">Membrane</keyword>
<sequence>MKITNARARFLLVVILVLAAIFRFEAIDQPFVESNSWREASTAMMAENFFRGNWNILYPEISWDGPGPSYNGRELQTVSYLAALLYTVFGQHDPIGRSIAVCFGLWGIFALYKLTASVWDRERGLMAAAVMAVIPGSVFVDRQFLPDPAMVALITTSAWLLVRYCQTERLPYLVLASSIGAWGVLTKLTGAIVAIPMIYASVTILRGRRRLDLRGLLPLAIATGLALIPVVAYYLWARYLALNYPPFHFAGAGSWLWDRGFIEWLREKYYLPQLYSVFSSWFWTKPAIALVLAGLMVRPPYRSREGKNSIGKAPWFFHWWLVGVGWYYLIGCKHLVEQPYNFHLINPPGAALSGHALVTLAAFLKRRFHFSVALAGVLAILLTVRAYGYRGLGIVYKPYIAPSYRLGLELRALAKPDDLVLSIADEVGTPVMIYYSRRRGWIFPPAWSKIPWWEDLPSGSDRALIAMLNDLRGKGADWLGIAASQHEKLQVSNPRFIEYIGRNFDLKYRDESGLIYFLASPTEVRGEPSL</sequence>
<dbReference type="EMBL" id="JBAFSM010000056">
    <property type="protein sequence ID" value="MEG3439695.1"/>
    <property type="molecule type" value="Genomic_DNA"/>
</dbReference>
<evidence type="ECO:0000256" key="6">
    <source>
        <dbReference type="ARBA" id="ARBA00022989"/>
    </source>
</evidence>
<keyword evidence="6 8" id="KW-1133">Transmembrane helix</keyword>
<keyword evidence="2" id="KW-1003">Cell membrane</keyword>
<dbReference type="RefSeq" id="WP_332867176.1">
    <property type="nucleotide sequence ID" value="NZ_JBAFSM010000056.1"/>
</dbReference>
<dbReference type="PANTHER" id="PTHR33908">
    <property type="entry name" value="MANNOSYLTRANSFERASE YKCB-RELATED"/>
    <property type="match status" value="1"/>
</dbReference>
<feature type="transmembrane region" description="Helical" evidence="8">
    <location>
        <begin position="179"/>
        <end position="204"/>
    </location>
</feature>
<evidence type="ECO:0000256" key="7">
    <source>
        <dbReference type="ARBA" id="ARBA00023136"/>
    </source>
</evidence>
<protein>
    <submittedName>
        <fullName evidence="10">Glycosyltransferase family 39 protein</fullName>
        <ecNumber evidence="10">2.4.-.-</ecNumber>
    </submittedName>
</protein>
<reference evidence="10 11" key="1">
    <citation type="submission" date="2024-01" db="EMBL/GenBank/DDBJ databases">
        <title>Genomic insights into the taxonomy and metabolism of the cyanobacterium Pannus brasiliensis CCIBt3594.</title>
        <authorList>
            <person name="Machado M."/>
            <person name="Botero N.B."/>
            <person name="Andreote A.P.D."/>
            <person name="Feitosa A.M.T."/>
            <person name="Popin R."/>
            <person name="Sivonen K."/>
            <person name="Fiore M.F."/>
        </authorList>
    </citation>
    <scope>NUCLEOTIDE SEQUENCE [LARGE SCALE GENOMIC DNA]</scope>
    <source>
        <strain evidence="10 11">CCIBt3594</strain>
    </source>
</reference>
<evidence type="ECO:0000256" key="1">
    <source>
        <dbReference type="ARBA" id="ARBA00004651"/>
    </source>
</evidence>
<dbReference type="PANTHER" id="PTHR33908:SF11">
    <property type="entry name" value="MEMBRANE PROTEIN"/>
    <property type="match status" value="1"/>
</dbReference>
<dbReference type="AlphaFoldDB" id="A0AAW9QPK6"/>
<dbReference type="Pfam" id="PF13231">
    <property type="entry name" value="PMT_2"/>
    <property type="match status" value="1"/>
</dbReference>
<comment type="subcellular location">
    <subcellularLocation>
        <location evidence="1">Cell membrane</location>
        <topology evidence="1">Multi-pass membrane protein</topology>
    </subcellularLocation>
</comment>
<name>A0AAW9QPK6_9CHRO</name>
<feature type="transmembrane region" description="Helical" evidence="8">
    <location>
        <begin position="370"/>
        <end position="388"/>
    </location>
</feature>
<keyword evidence="4 10" id="KW-0808">Transferase</keyword>
<feature type="transmembrane region" description="Helical" evidence="8">
    <location>
        <begin position="274"/>
        <end position="295"/>
    </location>
</feature>
<evidence type="ECO:0000256" key="4">
    <source>
        <dbReference type="ARBA" id="ARBA00022679"/>
    </source>
</evidence>
<dbReference type="GO" id="GO:0009103">
    <property type="term" value="P:lipopolysaccharide biosynthetic process"/>
    <property type="evidence" value="ECO:0007669"/>
    <property type="project" value="UniProtKB-ARBA"/>
</dbReference>
<keyword evidence="3 10" id="KW-0328">Glycosyltransferase</keyword>
<evidence type="ECO:0000259" key="9">
    <source>
        <dbReference type="Pfam" id="PF13231"/>
    </source>
</evidence>
<dbReference type="EC" id="2.4.-.-" evidence="10"/>
<feature type="transmembrane region" description="Helical" evidence="8">
    <location>
        <begin position="95"/>
        <end position="112"/>
    </location>
</feature>
<accession>A0AAW9QPK6</accession>
<dbReference type="Proteomes" id="UP001328733">
    <property type="component" value="Unassembled WGS sequence"/>
</dbReference>
<organism evidence="10 11">
    <name type="scientific">Pannus brasiliensis CCIBt3594</name>
    <dbReference type="NCBI Taxonomy" id="1427578"/>
    <lineage>
        <taxon>Bacteria</taxon>
        <taxon>Bacillati</taxon>
        <taxon>Cyanobacteriota</taxon>
        <taxon>Cyanophyceae</taxon>
        <taxon>Oscillatoriophycideae</taxon>
        <taxon>Chroococcales</taxon>
        <taxon>Microcystaceae</taxon>
        <taxon>Pannus</taxon>
    </lineage>
</organism>
<dbReference type="GO" id="GO:0016763">
    <property type="term" value="F:pentosyltransferase activity"/>
    <property type="evidence" value="ECO:0007669"/>
    <property type="project" value="TreeGrafter"/>
</dbReference>